<dbReference type="InterPro" id="IPR011009">
    <property type="entry name" value="Kinase-like_dom_sf"/>
</dbReference>
<name>A0A7W2A980_9BACL</name>
<organism evidence="2 3">
    <name type="scientific">Paenactinomyces guangxiensis</name>
    <dbReference type="NCBI Taxonomy" id="1490290"/>
    <lineage>
        <taxon>Bacteria</taxon>
        <taxon>Bacillati</taxon>
        <taxon>Bacillota</taxon>
        <taxon>Bacilli</taxon>
        <taxon>Bacillales</taxon>
        <taxon>Thermoactinomycetaceae</taxon>
        <taxon>Paenactinomyces</taxon>
    </lineage>
</organism>
<keyword evidence="1" id="KW-1133">Transmembrane helix</keyword>
<protein>
    <recommendedName>
        <fullName evidence="4">Protein kinase domain-containing protein</fullName>
    </recommendedName>
</protein>
<dbReference type="AlphaFoldDB" id="A0A7W2A980"/>
<keyword evidence="1" id="KW-0812">Transmembrane</keyword>
<dbReference type="SUPFAM" id="SSF56112">
    <property type="entry name" value="Protein kinase-like (PK-like)"/>
    <property type="match status" value="1"/>
</dbReference>
<dbReference type="RefSeq" id="WP_181752186.1">
    <property type="nucleotide sequence ID" value="NZ_JACEIQ010000011.1"/>
</dbReference>
<feature type="transmembrane region" description="Helical" evidence="1">
    <location>
        <begin position="241"/>
        <end position="263"/>
    </location>
</feature>
<dbReference type="EMBL" id="JACEIQ010000011">
    <property type="protein sequence ID" value="MBA4494944.1"/>
    <property type="molecule type" value="Genomic_DNA"/>
</dbReference>
<reference evidence="2 3" key="1">
    <citation type="submission" date="2020-07" db="EMBL/GenBank/DDBJ databases">
        <authorList>
            <person name="Feng H."/>
        </authorList>
    </citation>
    <scope>NUCLEOTIDE SEQUENCE [LARGE SCALE GENOMIC DNA]</scope>
    <source>
        <strain evidence="3">s-10</strain>
    </source>
</reference>
<evidence type="ECO:0000256" key="1">
    <source>
        <dbReference type="SAM" id="Phobius"/>
    </source>
</evidence>
<evidence type="ECO:0008006" key="4">
    <source>
        <dbReference type="Google" id="ProtNLM"/>
    </source>
</evidence>
<keyword evidence="3" id="KW-1185">Reference proteome</keyword>
<accession>A0A7W2A980</accession>
<evidence type="ECO:0000313" key="2">
    <source>
        <dbReference type="EMBL" id="MBA4494944.1"/>
    </source>
</evidence>
<keyword evidence="1" id="KW-0472">Membrane</keyword>
<evidence type="ECO:0000313" key="3">
    <source>
        <dbReference type="Proteomes" id="UP000535491"/>
    </source>
</evidence>
<comment type="caution">
    <text evidence="2">The sequence shown here is derived from an EMBL/GenBank/DDBJ whole genome shotgun (WGS) entry which is preliminary data.</text>
</comment>
<gene>
    <name evidence="2" type="ORF">H1191_11565</name>
</gene>
<dbReference type="Proteomes" id="UP000535491">
    <property type="component" value="Unassembled WGS sequence"/>
</dbReference>
<dbReference type="Gene3D" id="1.10.510.10">
    <property type="entry name" value="Transferase(Phosphotransferase) domain 1"/>
    <property type="match status" value="1"/>
</dbReference>
<sequence>MKQEQIKKRRYYERFQVEDVINFFSGQLLQAKSSDGAQVFLQSIRIPRRPLPDGYQDAMRRLQHPHLAPILDVMEEEDQLLLVHPPFAGDPLPLLVNKERAMEPEKALHITYHLFQTLNDLEQLPLSLGATLDPKNILLNGFKPTLLFYHIKDESQSSIDEKWRELLYYLLTGQAPAGGPKQCEKQLESKQVPAKIAKLALQTLDPKISFQDSLQALERFVSSRERTDKGLSRDSKKKRSIYTILSIVAAVMVLITIAIYQFYPGASVALSPRDSQKKGEAQNELMQSVLFTNKQTSYTFPHMIKGPSRIQGKFSLQQHNEFVALLETKDKQAAYGTKIDKKGRIVLFQKAGDKEYELSNSGSGYRIKPEQTYWFELYYFPSEPLRVFIYEEGATDKWMAVGTSAVDAELTLSFHGREGATLFTPEINEVPDKQSVEKAWMNGQPWQIDSGQGILTVDERKLNRLNVFPKTQIRINAAAVSEFKMIPPEDGDPLHMDIQAADGSHYRFIWENKKAKLYRIQDKLEIINEKAIEWELDKNEPIQVAVTLVVDQLQIKLTHGSNVAMIEHPTDTPIALKDLTLRNAKGFQLIETNP</sequence>
<proteinExistence type="predicted"/>